<dbReference type="GO" id="GO:0005829">
    <property type="term" value="C:cytosol"/>
    <property type="evidence" value="ECO:0007669"/>
    <property type="project" value="TreeGrafter"/>
</dbReference>
<organism evidence="1">
    <name type="scientific">marine metagenome</name>
    <dbReference type="NCBI Taxonomy" id="408172"/>
    <lineage>
        <taxon>unclassified sequences</taxon>
        <taxon>metagenomes</taxon>
        <taxon>ecological metagenomes</taxon>
    </lineage>
</organism>
<dbReference type="PANTHER" id="PTHR43434:SF1">
    <property type="entry name" value="PHOSPHOGLYCOLATE PHOSPHATASE"/>
    <property type="match status" value="1"/>
</dbReference>
<dbReference type="AlphaFoldDB" id="A0A382I6X6"/>
<feature type="non-terminal residue" evidence="1">
    <location>
        <position position="1"/>
    </location>
</feature>
<name>A0A382I6X6_9ZZZZ</name>
<dbReference type="GO" id="GO:0006281">
    <property type="term" value="P:DNA repair"/>
    <property type="evidence" value="ECO:0007669"/>
    <property type="project" value="TreeGrafter"/>
</dbReference>
<dbReference type="Gene3D" id="3.40.50.1000">
    <property type="entry name" value="HAD superfamily/HAD-like"/>
    <property type="match status" value="1"/>
</dbReference>
<dbReference type="InterPro" id="IPR041492">
    <property type="entry name" value="HAD_2"/>
</dbReference>
<reference evidence="1" key="1">
    <citation type="submission" date="2018-05" db="EMBL/GenBank/DDBJ databases">
        <authorList>
            <person name="Lanie J.A."/>
            <person name="Ng W.-L."/>
            <person name="Kazmierczak K.M."/>
            <person name="Andrzejewski T.M."/>
            <person name="Davidsen T.M."/>
            <person name="Wayne K.J."/>
            <person name="Tettelin H."/>
            <person name="Glass J.I."/>
            <person name="Rusch D."/>
            <person name="Podicherti R."/>
            <person name="Tsui H.-C.T."/>
            <person name="Winkler M.E."/>
        </authorList>
    </citation>
    <scope>NUCLEOTIDE SEQUENCE</scope>
</reference>
<dbReference type="Pfam" id="PF13419">
    <property type="entry name" value="HAD_2"/>
    <property type="match status" value="1"/>
</dbReference>
<gene>
    <name evidence="1" type="ORF">METZ01_LOCUS247863</name>
</gene>
<dbReference type="InterPro" id="IPR050155">
    <property type="entry name" value="HAD-like_hydrolase_sf"/>
</dbReference>
<dbReference type="Gene3D" id="1.10.150.240">
    <property type="entry name" value="Putative phosphatase, domain 2"/>
    <property type="match status" value="1"/>
</dbReference>
<dbReference type="SUPFAM" id="SSF56784">
    <property type="entry name" value="HAD-like"/>
    <property type="match status" value="1"/>
</dbReference>
<evidence type="ECO:0000313" key="1">
    <source>
        <dbReference type="EMBL" id="SVB95009.1"/>
    </source>
</evidence>
<evidence type="ECO:0008006" key="2">
    <source>
        <dbReference type="Google" id="ProtNLM"/>
    </source>
</evidence>
<dbReference type="InterPro" id="IPR023198">
    <property type="entry name" value="PGP-like_dom2"/>
</dbReference>
<dbReference type="InterPro" id="IPR023214">
    <property type="entry name" value="HAD_sf"/>
</dbReference>
<dbReference type="GO" id="GO:0008967">
    <property type="term" value="F:phosphoglycolate phosphatase activity"/>
    <property type="evidence" value="ECO:0007669"/>
    <property type="project" value="TreeGrafter"/>
</dbReference>
<dbReference type="PANTHER" id="PTHR43434">
    <property type="entry name" value="PHOSPHOGLYCOLATE PHOSPHATASE"/>
    <property type="match status" value="1"/>
</dbReference>
<feature type="non-terminal residue" evidence="1">
    <location>
        <position position="164"/>
    </location>
</feature>
<accession>A0A382I6X6</accession>
<dbReference type="InterPro" id="IPR036412">
    <property type="entry name" value="HAD-like_sf"/>
</dbReference>
<sequence length="164" mass="19185">MKNAKHIIWDWNGTLLDDRWLCVESINQALKKRYLPALSDDRYMEVFTFPVQEYYKAVGFDFDKEPFEVAGDEFVDYYGKHFHRVDLHEEAVSALQKIQESGRSQSVLSAGRQDYLNEWIIEHDLTGFFMKVLGIDNHYATGKTVVGKGWMEEMPYDSDEVVMI</sequence>
<proteinExistence type="predicted"/>
<protein>
    <recommendedName>
        <fullName evidence="2">Phosphatase</fullName>
    </recommendedName>
</protein>
<dbReference type="EMBL" id="UINC01065394">
    <property type="protein sequence ID" value="SVB95009.1"/>
    <property type="molecule type" value="Genomic_DNA"/>
</dbReference>